<sequence>MNGIATQSKKAARIESSLLNKLALMGQKAFAKAMGIPEYQVSRWKNGFFSQVSLMLAVLEYGIEDEEMAELTKRLANYLTKEKAPMSGNSIEA</sequence>
<comment type="caution">
    <text evidence="1">The sequence shown here is derived from an EMBL/GenBank/DDBJ whole genome shotgun (WGS) entry which is preliminary data.</text>
</comment>
<reference evidence="1" key="2">
    <citation type="submission" date="2020-02" db="EMBL/GenBank/DDBJ databases">
        <authorList>
            <consortium name="NCBI Pathogen Detection Project"/>
        </authorList>
    </citation>
    <scope>NUCLEOTIDE SEQUENCE</scope>
    <source>
        <strain evidence="1">MA.01-02561</strain>
    </source>
</reference>
<dbReference type="SUPFAM" id="SSF47413">
    <property type="entry name" value="lambda repressor-like DNA-binding domains"/>
    <property type="match status" value="1"/>
</dbReference>
<dbReference type="Pfam" id="PF05269">
    <property type="entry name" value="Phage_CII"/>
    <property type="match status" value="1"/>
</dbReference>
<dbReference type="GO" id="GO:0003677">
    <property type="term" value="F:DNA binding"/>
    <property type="evidence" value="ECO:0007669"/>
    <property type="project" value="InterPro"/>
</dbReference>
<dbReference type="EMBL" id="DAAWLB010000005">
    <property type="protein sequence ID" value="HAF8326994.1"/>
    <property type="molecule type" value="Genomic_DNA"/>
</dbReference>
<dbReference type="GO" id="GO:0006355">
    <property type="term" value="P:regulation of DNA-templated transcription"/>
    <property type="evidence" value="ECO:0007669"/>
    <property type="project" value="InterPro"/>
</dbReference>
<reference evidence="1" key="1">
    <citation type="journal article" date="2018" name="Genome Biol.">
        <title>SKESA: strategic k-mer extension for scrupulous assemblies.</title>
        <authorList>
            <person name="Souvorov A."/>
            <person name="Agarwala R."/>
            <person name="Lipman D.J."/>
        </authorList>
    </citation>
    <scope>NUCLEOTIDE SEQUENCE</scope>
    <source>
        <strain evidence="1">MA.01-02561</strain>
    </source>
</reference>
<name>A0A753R366_SALER</name>
<dbReference type="InterPro" id="IPR010982">
    <property type="entry name" value="Lambda_DNA-bd_dom_sf"/>
</dbReference>
<proteinExistence type="predicted"/>
<dbReference type="InterPro" id="IPR007933">
    <property type="entry name" value="Transcrpt_activ_CII"/>
</dbReference>
<dbReference type="AlphaFoldDB" id="A0A753R366"/>
<organism evidence="1">
    <name type="scientific">Salmonella enterica</name>
    <name type="common">Salmonella choleraesuis</name>
    <dbReference type="NCBI Taxonomy" id="28901"/>
    <lineage>
        <taxon>Bacteria</taxon>
        <taxon>Pseudomonadati</taxon>
        <taxon>Pseudomonadota</taxon>
        <taxon>Gammaproteobacteria</taxon>
        <taxon>Enterobacterales</taxon>
        <taxon>Enterobacteriaceae</taxon>
        <taxon>Salmonella</taxon>
    </lineage>
</organism>
<accession>A0A753R366</accession>
<gene>
    <name evidence="1" type="ORF">G5T60_003005</name>
</gene>
<evidence type="ECO:0000313" key="1">
    <source>
        <dbReference type="EMBL" id="HAF8326994.1"/>
    </source>
</evidence>
<dbReference type="Gene3D" id="1.10.260.40">
    <property type="entry name" value="lambda repressor-like DNA-binding domains"/>
    <property type="match status" value="1"/>
</dbReference>
<protein>
    <submittedName>
        <fullName evidence="1">Uncharacterized protein</fullName>
    </submittedName>
</protein>